<reference evidence="1" key="1">
    <citation type="journal article" date="2023" name="G3 (Bethesda)">
        <title>A reference genome for the long-term kleptoplast-retaining sea slug Elysia crispata morphotype clarki.</title>
        <authorList>
            <person name="Eastman K.E."/>
            <person name="Pendleton A.L."/>
            <person name="Shaikh M.A."/>
            <person name="Suttiyut T."/>
            <person name="Ogas R."/>
            <person name="Tomko P."/>
            <person name="Gavelis G."/>
            <person name="Widhalm J.R."/>
            <person name="Wisecaver J.H."/>
        </authorList>
    </citation>
    <scope>NUCLEOTIDE SEQUENCE</scope>
    <source>
        <strain evidence="1">ECLA1</strain>
    </source>
</reference>
<dbReference type="Proteomes" id="UP001283361">
    <property type="component" value="Unassembled WGS sequence"/>
</dbReference>
<dbReference type="EMBL" id="JAWDGP010005150">
    <property type="protein sequence ID" value="KAK3759235.1"/>
    <property type="molecule type" value="Genomic_DNA"/>
</dbReference>
<accession>A0AAE0YYG4</accession>
<protein>
    <submittedName>
        <fullName evidence="1">Uncharacterized protein</fullName>
    </submittedName>
</protein>
<dbReference type="AlphaFoldDB" id="A0AAE0YYG4"/>
<dbReference type="PROSITE" id="PS51257">
    <property type="entry name" value="PROKAR_LIPOPROTEIN"/>
    <property type="match status" value="1"/>
</dbReference>
<organism evidence="1 2">
    <name type="scientific">Elysia crispata</name>
    <name type="common">lettuce slug</name>
    <dbReference type="NCBI Taxonomy" id="231223"/>
    <lineage>
        <taxon>Eukaryota</taxon>
        <taxon>Metazoa</taxon>
        <taxon>Spiralia</taxon>
        <taxon>Lophotrochozoa</taxon>
        <taxon>Mollusca</taxon>
        <taxon>Gastropoda</taxon>
        <taxon>Heterobranchia</taxon>
        <taxon>Euthyneura</taxon>
        <taxon>Panpulmonata</taxon>
        <taxon>Sacoglossa</taxon>
        <taxon>Placobranchoidea</taxon>
        <taxon>Plakobranchidae</taxon>
        <taxon>Elysia</taxon>
    </lineage>
</organism>
<sequence length="95" mass="10389">MVKDSSNPMHPALTSLTSCIKNVPAKCHYSGLQSSDIRYHSGGTVSLSADIANSIEIGWWRSTFDLGEECSAVTCFILFPYACHTLSLSSCFHEK</sequence>
<evidence type="ECO:0000313" key="1">
    <source>
        <dbReference type="EMBL" id="KAK3759235.1"/>
    </source>
</evidence>
<gene>
    <name evidence="1" type="ORF">RRG08_054954</name>
</gene>
<name>A0AAE0YYG4_9GAST</name>
<keyword evidence="2" id="KW-1185">Reference proteome</keyword>
<evidence type="ECO:0000313" key="2">
    <source>
        <dbReference type="Proteomes" id="UP001283361"/>
    </source>
</evidence>
<proteinExistence type="predicted"/>
<comment type="caution">
    <text evidence="1">The sequence shown here is derived from an EMBL/GenBank/DDBJ whole genome shotgun (WGS) entry which is preliminary data.</text>
</comment>